<evidence type="ECO:0000259" key="1">
    <source>
        <dbReference type="Pfam" id="PF10006"/>
    </source>
</evidence>
<reference evidence="2 3" key="1">
    <citation type="submission" date="2019-02" db="EMBL/GenBank/DDBJ databases">
        <authorList>
            <person name="Goldberg S.R."/>
            <person name="Haltli B.A."/>
            <person name="Correa H."/>
            <person name="Russell K.G."/>
        </authorList>
    </citation>
    <scope>NUCLEOTIDE SEQUENCE [LARGE SCALE GENOMIC DNA]</scope>
    <source>
        <strain evidence="2 3">JCM 16186</strain>
    </source>
</reference>
<evidence type="ECO:0000313" key="3">
    <source>
        <dbReference type="Proteomes" id="UP000798808"/>
    </source>
</evidence>
<protein>
    <submittedName>
        <fullName evidence="2">DUF2249 domain-containing protein</fullName>
    </submittedName>
</protein>
<gene>
    <name evidence="2" type="ORF">E1163_19830</name>
</gene>
<evidence type="ECO:0000313" key="2">
    <source>
        <dbReference type="EMBL" id="MTI27215.1"/>
    </source>
</evidence>
<accession>A0ABW9RW33</accession>
<dbReference type="Pfam" id="PF10006">
    <property type="entry name" value="DUF2249"/>
    <property type="match status" value="1"/>
</dbReference>
<dbReference type="EMBL" id="SMLW01000617">
    <property type="protein sequence ID" value="MTI27215.1"/>
    <property type="molecule type" value="Genomic_DNA"/>
</dbReference>
<name>A0ABW9RW33_9BACT</name>
<keyword evidence="3" id="KW-1185">Reference proteome</keyword>
<feature type="domain" description="DUF2249" evidence="1">
    <location>
        <begin position="6"/>
        <end position="75"/>
    </location>
</feature>
<dbReference type="Proteomes" id="UP000798808">
    <property type="component" value="Unassembled WGS sequence"/>
</dbReference>
<dbReference type="InterPro" id="IPR018720">
    <property type="entry name" value="DUF2249"/>
</dbReference>
<organism evidence="2 3">
    <name type="scientific">Fulvivirga kasyanovii</name>
    <dbReference type="NCBI Taxonomy" id="396812"/>
    <lineage>
        <taxon>Bacteria</taxon>
        <taxon>Pseudomonadati</taxon>
        <taxon>Bacteroidota</taxon>
        <taxon>Cytophagia</taxon>
        <taxon>Cytophagales</taxon>
        <taxon>Fulvivirgaceae</taxon>
        <taxon>Fulvivirga</taxon>
    </lineage>
</organism>
<proteinExistence type="predicted"/>
<dbReference type="RefSeq" id="WP_155174218.1">
    <property type="nucleotide sequence ID" value="NZ_BAAAFL010000068.1"/>
</dbReference>
<comment type="caution">
    <text evidence="2">The sequence shown here is derived from an EMBL/GenBank/DDBJ whole genome shotgun (WGS) entry which is preliminary data.</text>
</comment>
<sequence length="81" mass="9673">MEAEHTLDVRFMEPKLKHPAIFQRFDDLLPGETFTLVNDHDPIPLYYQFQAERRGQFEWHYSEKGPEAWKVLITKVNPEEA</sequence>